<dbReference type="GO" id="GO:0016787">
    <property type="term" value="F:hydrolase activity"/>
    <property type="evidence" value="ECO:0007669"/>
    <property type="project" value="UniProtKB-KW"/>
</dbReference>
<dbReference type="AlphaFoldDB" id="A0A4Q8L6B5"/>
<feature type="repeat" description="TPR" evidence="1">
    <location>
        <begin position="535"/>
        <end position="568"/>
    </location>
</feature>
<dbReference type="InterPro" id="IPR001466">
    <property type="entry name" value="Beta-lactam-related"/>
</dbReference>
<dbReference type="PANTHER" id="PTHR46825:SF9">
    <property type="entry name" value="BETA-LACTAMASE-RELATED DOMAIN-CONTAINING PROTEIN"/>
    <property type="match status" value="1"/>
</dbReference>
<dbReference type="Proteomes" id="UP000292627">
    <property type="component" value="Unassembled WGS sequence"/>
</dbReference>
<dbReference type="InterPro" id="IPR012338">
    <property type="entry name" value="Beta-lactam/transpept-like"/>
</dbReference>
<dbReference type="SUPFAM" id="SSF48452">
    <property type="entry name" value="TPR-like"/>
    <property type="match status" value="1"/>
</dbReference>
<protein>
    <submittedName>
        <fullName evidence="3">Serine hydrolase</fullName>
    </submittedName>
</protein>
<dbReference type="Pfam" id="PF00144">
    <property type="entry name" value="Beta-lactamase"/>
    <property type="match status" value="1"/>
</dbReference>
<dbReference type="PANTHER" id="PTHR46825">
    <property type="entry name" value="D-ALANYL-D-ALANINE-CARBOXYPEPTIDASE/ENDOPEPTIDASE AMPH"/>
    <property type="match status" value="1"/>
</dbReference>
<dbReference type="Gene3D" id="1.25.40.10">
    <property type="entry name" value="Tetratricopeptide repeat domain"/>
    <property type="match status" value="1"/>
</dbReference>
<dbReference type="InterPro" id="IPR050491">
    <property type="entry name" value="AmpC-like"/>
</dbReference>
<evidence type="ECO:0000259" key="2">
    <source>
        <dbReference type="Pfam" id="PF00144"/>
    </source>
</evidence>
<dbReference type="PROSITE" id="PS00146">
    <property type="entry name" value="BETA_LACTAMASE_A"/>
    <property type="match status" value="1"/>
</dbReference>
<dbReference type="InterPro" id="IPR023650">
    <property type="entry name" value="Beta-lactam_class-A_AS"/>
</dbReference>
<dbReference type="EMBL" id="SHMC01000006">
    <property type="protein sequence ID" value="TAA23302.1"/>
    <property type="molecule type" value="Genomic_DNA"/>
</dbReference>
<dbReference type="InterPro" id="IPR011990">
    <property type="entry name" value="TPR-like_helical_dom_sf"/>
</dbReference>
<dbReference type="Gene3D" id="3.40.710.10">
    <property type="entry name" value="DD-peptidase/beta-lactamase superfamily"/>
    <property type="match status" value="1"/>
</dbReference>
<dbReference type="InterPro" id="IPR019734">
    <property type="entry name" value="TPR_rpt"/>
</dbReference>
<keyword evidence="1" id="KW-0802">TPR repeat</keyword>
<evidence type="ECO:0000256" key="1">
    <source>
        <dbReference type="PROSITE-ProRule" id="PRU00339"/>
    </source>
</evidence>
<dbReference type="PROSITE" id="PS50005">
    <property type="entry name" value="TPR"/>
    <property type="match status" value="1"/>
</dbReference>
<name>A0A4Q8L6B5_9GAMM</name>
<comment type="caution">
    <text evidence="3">The sequence shown here is derived from an EMBL/GenBank/DDBJ whole genome shotgun (WGS) entry which is preliminary data.</text>
</comment>
<evidence type="ECO:0000313" key="3">
    <source>
        <dbReference type="EMBL" id="TAA23302.1"/>
    </source>
</evidence>
<reference evidence="3 4" key="1">
    <citation type="submission" date="2019-02" db="EMBL/GenBank/DDBJ databases">
        <title>WGS of Pseudoxanthomonas species novum from clinical isolates.</title>
        <authorList>
            <person name="Bernier A.-M."/>
            <person name="Bernard K."/>
            <person name="Vachon A."/>
        </authorList>
    </citation>
    <scope>NUCLEOTIDE SEQUENCE [LARGE SCALE GENOMIC DNA]</scope>
    <source>
        <strain evidence="3 4">NML171200</strain>
    </source>
</reference>
<gene>
    <name evidence="3" type="ORF">EA660_15300</name>
</gene>
<organism evidence="3 4">
    <name type="scientific">Pseudoxanthomonas winnipegensis</name>
    <dbReference type="NCBI Taxonomy" id="2480810"/>
    <lineage>
        <taxon>Bacteria</taxon>
        <taxon>Pseudomonadati</taxon>
        <taxon>Pseudomonadota</taxon>
        <taxon>Gammaproteobacteria</taxon>
        <taxon>Lysobacterales</taxon>
        <taxon>Lysobacteraceae</taxon>
        <taxon>Pseudoxanthomonas</taxon>
    </lineage>
</organism>
<keyword evidence="3" id="KW-0378">Hydrolase</keyword>
<sequence length="581" mass="63746">MRTASVIWRTMGRGSPVAIWIISAAVRATARLLLMCTNTNSTVGTDGCPASRRLQRRPPRQASFFNPSVLLVIVQKDKGNHSMKALRKLGQRMPRLAVVALSCAVLPVFAGAPDAASARSAEVARYFENCHAVRVCNGSFLVTQHGKLVYQDALGDADASAQAKLTVDHAFDIGSVSKQFAAAAVLRLVERGQLALDDPAAKYLPQLPYADVTLRQLLTHTSGVPDVFPLYTQLLKRGEVTTAMRGDEAVSLLVEHKAPLSFAPGSAFEYSNTGYILLAQIVGRVSGMDYADYLQREFFTPLGMTHTRVRLPDNDALIQPRAWGFIVRPDGSRKPFDQIPNFYPVGPGGIYSTTHDLQLWADALQQGRAMSKANWALATTRATLSDGSKVPYGFGFKLVDSALGRPMVTHGGDWRGFKSDLTLLPEQGIQIVMLTNNAQDDSVEAARDAVEAILAGKPRPVLRTSVHWELYKQADGLDAAQLKRWLDQQWAEKPQRYDFPGQPLEQVAGDLLKRKAADKAVAVLEFNARIHPTSLDALDSLADVYRETGNRQAAIAQVQKMIALKPESRRLRQRLAQLQGQ</sequence>
<dbReference type="SUPFAM" id="SSF56601">
    <property type="entry name" value="beta-lactamase/transpeptidase-like"/>
    <property type="match status" value="1"/>
</dbReference>
<evidence type="ECO:0000313" key="4">
    <source>
        <dbReference type="Proteomes" id="UP000292627"/>
    </source>
</evidence>
<feature type="domain" description="Beta-lactamase-related" evidence="2">
    <location>
        <begin position="138"/>
        <end position="449"/>
    </location>
</feature>
<dbReference type="OrthoDB" id="9799367at2"/>
<accession>A0A4Q8L6B5</accession>
<proteinExistence type="predicted"/>